<dbReference type="AlphaFoldDB" id="A0A8S2SYN9"/>
<evidence type="ECO:0000256" key="1">
    <source>
        <dbReference type="SAM" id="MobiDB-lite"/>
    </source>
</evidence>
<name>A0A8S2SYN9_9BILA</name>
<comment type="caution">
    <text evidence="2">The sequence shown here is derived from an EMBL/GenBank/DDBJ whole genome shotgun (WGS) entry which is preliminary data.</text>
</comment>
<accession>A0A8S2SYN9</accession>
<sequence length="67" mass="7780">MLKYQLEQQRSDAEFTDLSASSETNPSTNDVAIAWIDRIDSSLDTIVLELQTVREELRLLRQHFLNN</sequence>
<proteinExistence type="predicted"/>
<reference evidence="2" key="1">
    <citation type="submission" date="2021-02" db="EMBL/GenBank/DDBJ databases">
        <authorList>
            <person name="Nowell W R."/>
        </authorList>
    </citation>
    <scope>NUCLEOTIDE SEQUENCE</scope>
</reference>
<dbReference type="EMBL" id="CAJOBJ010028573">
    <property type="protein sequence ID" value="CAF4259609.1"/>
    <property type="molecule type" value="Genomic_DNA"/>
</dbReference>
<feature type="region of interest" description="Disordered" evidence="1">
    <location>
        <begin position="1"/>
        <end position="26"/>
    </location>
</feature>
<organism evidence="2 3">
    <name type="scientific">Rotaria magnacalcarata</name>
    <dbReference type="NCBI Taxonomy" id="392030"/>
    <lineage>
        <taxon>Eukaryota</taxon>
        <taxon>Metazoa</taxon>
        <taxon>Spiralia</taxon>
        <taxon>Gnathifera</taxon>
        <taxon>Rotifera</taxon>
        <taxon>Eurotatoria</taxon>
        <taxon>Bdelloidea</taxon>
        <taxon>Philodinida</taxon>
        <taxon>Philodinidae</taxon>
        <taxon>Rotaria</taxon>
    </lineage>
</organism>
<evidence type="ECO:0000313" key="3">
    <source>
        <dbReference type="Proteomes" id="UP000681720"/>
    </source>
</evidence>
<evidence type="ECO:0000313" key="2">
    <source>
        <dbReference type="EMBL" id="CAF4259609.1"/>
    </source>
</evidence>
<gene>
    <name evidence="2" type="ORF">GIL414_LOCUS24059</name>
</gene>
<dbReference type="Proteomes" id="UP000681720">
    <property type="component" value="Unassembled WGS sequence"/>
</dbReference>
<protein>
    <submittedName>
        <fullName evidence="2">Uncharacterized protein</fullName>
    </submittedName>
</protein>